<dbReference type="AlphaFoldDB" id="A0A8E3B2Q5"/>
<accession>A0A8E3B2Q5</accession>
<name>A0A8E3B2Q5_RHILI</name>
<dbReference type="RefSeq" id="WP_109671044.1">
    <property type="nucleotide sequence ID" value="NZ_QGGH01000013.1"/>
</dbReference>
<dbReference type="EMBL" id="QGGH01000013">
    <property type="protein sequence ID" value="PWJ88006.1"/>
    <property type="molecule type" value="Genomic_DNA"/>
</dbReference>
<evidence type="ECO:0000256" key="1">
    <source>
        <dbReference type="SAM" id="Phobius"/>
    </source>
</evidence>
<proteinExistence type="predicted"/>
<dbReference type="Proteomes" id="UP000245631">
    <property type="component" value="Unassembled WGS sequence"/>
</dbReference>
<keyword evidence="1" id="KW-1133">Transmembrane helix</keyword>
<keyword evidence="1" id="KW-0472">Membrane</keyword>
<reference evidence="2 3" key="1">
    <citation type="submission" date="2018-05" db="EMBL/GenBank/DDBJ databases">
        <title>Genomic Encyclopedia of Type Strains, Phase IV (KMG-IV): sequencing the most valuable type-strain genomes for metagenomic binning, comparative biology and taxonomic classification.</title>
        <authorList>
            <person name="Goeker M."/>
        </authorList>
    </citation>
    <scope>NUCLEOTIDE SEQUENCE [LARGE SCALE GENOMIC DNA]</scope>
    <source>
        <strain evidence="2 3">DSM 2626</strain>
    </source>
</reference>
<sequence>MARLGRFILWLFIAPGDILSDRLGVTKDQNRDLVRMLVNSLFWILIVIIGLAIWTSRMPAFR</sequence>
<keyword evidence="1" id="KW-0812">Transmembrane</keyword>
<comment type="caution">
    <text evidence="2">The sequence shown here is derived from an EMBL/GenBank/DDBJ whole genome shotgun (WGS) entry which is preliminary data.</text>
</comment>
<evidence type="ECO:0000313" key="2">
    <source>
        <dbReference type="EMBL" id="PWJ88006.1"/>
    </source>
</evidence>
<gene>
    <name evidence="2" type="ORF">C8D77_11395</name>
</gene>
<dbReference type="GeneID" id="61055205"/>
<organism evidence="2 3">
    <name type="scientific">Rhizobium loti</name>
    <name type="common">Mesorhizobium loti</name>
    <dbReference type="NCBI Taxonomy" id="381"/>
    <lineage>
        <taxon>Bacteria</taxon>
        <taxon>Pseudomonadati</taxon>
        <taxon>Pseudomonadota</taxon>
        <taxon>Alphaproteobacteria</taxon>
        <taxon>Hyphomicrobiales</taxon>
        <taxon>Phyllobacteriaceae</taxon>
        <taxon>Mesorhizobium</taxon>
    </lineage>
</organism>
<evidence type="ECO:0000313" key="3">
    <source>
        <dbReference type="Proteomes" id="UP000245631"/>
    </source>
</evidence>
<protein>
    <submittedName>
        <fullName evidence="2">Uncharacterized protein</fullName>
    </submittedName>
</protein>
<feature type="transmembrane region" description="Helical" evidence="1">
    <location>
        <begin position="36"/>
        <end position="54"/>
    </location>
</feature>